<evidence type="ECO:0000313" key="6">
    <source>
        <dbReference type="EMBL" id="OUP71178.1"/>
    </source>
</evidence>
<dbReference type="Proteomes" id="UP000260828">
    <property type="component" value="Unassembled WGS sequence"/>
</dbReference>
<reference evidence="6" key="3">
    <citation type="journal article" date="2018" name="BMC Genomics">
        <title>Whole genome sequencing and function prediction of 133 gut anaerobes isolated from chicken caecum in pure cultures.</title>
        <authorList>
            <person name="Medvecky M."/>
            <person name="Cejkova D."/>
            <person name="Polansky O."/>
            <person name="Karasova D."/>
            <person name="Kubasova T."/>
            <person name="Cizek A."/>
            <person name="Rychlik I."/>
        </authorList>
    </citation>
    <scope>NUCLEOTIDE SEQUENCE</scope>
    <source>
        <strain evidence="6">An175</strain>
    </source>
</reference>
<evidence type="ECO:0000256" key="1">
    <source>
        <dbReference type="ARBA" id="ARBA00022448"/>
    </source>
</evidence>
<dbReference type="EMBL" id="NFKP01000002">
    <property type="protein sequence ID" value="OUP71178.1"/>
    <property type="molecule type" value="Genomic_DNA"/>
</dbReference>
<dbReference type="EC" id="3.6.3.-" evidence="5"/>
<dbReference type="Pfam" id="PF12399">
    <property type="entry name" value="BCA_ABC_TP_C"/>
    <property type="match status" value="1"/>
</dbReference>
<dbReference type="PANTHER" id="PTHR45772:SF9">
    <property type="entry name" value="CONSERVED COMPONENT OF ABC TRANSPORTER FOR NATURAL AMINO ACIDS"/>
    <property type="match status" value="1"/>
</dbReference>
<dbReference type="CDD" id="cd03219">
    <property type="entry name" value="ABC_Mj1267_LivG_branched"/>
    <property type="match status" value="1"/>
</dbReference>
<evidence type="ECO:0000256" key="2">
    <source>
        <dbReference type="ARBA" id="ARBA00022741"/>
    </source>
</evidence>
<proteinExistence type="predicted"/>
<evidence type="ECO:0000259" key="4">
    <source>
        <dbReference type="PROSITE" id="PS50893"/>
    </source>
</evidence>
<dbReference type="RefSeq" id="WP_006875206.1">
    <property type="nucleotide sequence ID" value="NZ_CABIWA010000023.1"/>
</dbReference>
<gene>
    <name evidence="5" type="primary">metN_3</name>
    <name evidence="6" type="ORF">B5F11_02015</name>
    <name evidence="7" type="ORF">DXC40_01225</name>
    <name evidence="5" type="ORF">ERS852551_03294</name>
</gene>
<organism evidence="5 8">
    <name type="scientific">Anaerotruncus colihominis</name>
    <dbReference type="NCBI Taxonomy" id="169435"/>
    <lineage>
        <taxon>Bacteria</taxon>
        <taxon>Bacillati</taxon>
        <taxon>Bacillota</taxon>
        <taxon>Clostridia</taxon>
        <taxon>Eubacteriales</taxon>
        <taxon>Oscillospiraceae</taxon>
        <taxon>Anaerotruncus</taxon>
    </lineage>
</organism>
<name>A0A174U2D8_9FIRM</name>
<reference evidence="7 10" key="4">
    <citation type="submission" date="2018-08" db="EMBL/GenBank/DDBJ databases">
        <title>A genome reference for cultivated species of the human gut microbiota.</title>
        <authorList>
            <person name="Zou Y."/>
            <person name="Xue W."/>
            <person name="Luo G."/>
        </authorList>
    </citation>
    <scope>NUCLEOTIDE SEQUENCE [LARGE SCALE GENOMIC DNA]</scope>
    <source>
        <strain evidence="7 10">TF05-12AC</strain>
    </source>
</reference>
<feature type="domain" description="ABC transporter" evidence="4">
    <location>
        <begin position="2"/>
        <end position="251"/>
    </location>
</feature>
<evidence type="ECO:0000256" key="3">
    <source>
        <dbReference type="ARBA" id="ARBA00022840"/>
    </source>
</evidence>
<dbReference type="InterPro" id="IPR003593">
    <property type="entry name" value="AAA+_ATPase"/>
</dbReference>
<dbReference type="Proteomes" id="UP000196386">
    <property type="component" value="Unassembled WGS sequence"/>
</dbReference>
<evidence type="ECO:0000313" key="5">
    <source>
        <dbReference type="EMBL" id="CUQ14298.1"/>
    </source>
</evidence>
<keyword evidence="3 5" id="KW-0067">ATP-binding</keyword>
<reference evidence="9" key="2">
    <citation type="submission" date="2017-04" db="EMBL/GenBank/DDBJ databases">
        <title>Function of individual gut microbiota members based on whole genome sequencing of pure cultures obtained from chicken caecum.</title>
        <authorList>
            <person name="Medvecky M."/>
            <person name="Cejkova D."/>
            <person name="Polansky O."/>
            <person name="Karasova D."/>
            <person name="Kubasova T."/>
            <person name="Cizek A."/>
            <person name="Rychlik I."/>
        </authorList>
    </citation>
    <scope>NUCLEOTIDE SEQUENCE [LARGE SCALE GENOMIC DNA]</scope>
    <source>
        <strain evidence="9">An175</strain>
    </source>
</reference>
<dbReference type="GO" id="GO:0005886">
    <property type="term" value="C:plasma membrane"/>
    <property type="evidence" value="ECO:0007669"/>
    <property type="project" value="TreeGrafter"/>
</dbReference>
<dbReference type="PANTHER" id="PTHR45772">
    <property type="entry name" value="CONSERVED COMPONENT OF ABC TRANSPORTER FOR NATURAL AMINO ACIDS-RELATED"/>
    <property type="match status" value="1"/>
</dbReference>
<dbReference type="OrthoDB" id="9804819at2"/>
<protein>
    <submittedName>
        <fullName evidence="6">ABC transporter ATP-binding protein</fullName>
    </submittedName>
    <submittedName>
        <fullName evidence="5">Methionine import ATP-binding protein MetN</fullName>
        <ecNumber evidence="5">3.6.3.-</ecNumber>
    </submittedName>
</protein>
<evidence type="ECO:0000313" key="9">
    <source>
        <dbReference type="Proteomes" id="UP000196386"/>
    </source>
</evidence>
<dbReference type="InterPro" id="IPR003439">
    <property type="entry name" value="ABC_transporter-like_ATP-bd"/>
</dbReference>
<dbReference type="SUPFAM" id="SSF52540">
    <property type="entry name" value="P-loop containing nucleoside triphosphate hydrolases"/>
    <property type="match status" value="1"/>
</dbReference>
<dbReference type="InterPro" id="IPR032823">
    <property type="entry name" value="BCA_ABC_TP_C"/>
</dbReference>
<dbReference type="GO" id="GO:0005524">
    <property type="term" value="F:ATP binding"/>
    <property type="evidence" value="ECO:0007669"/>
    <property type="project" value="UniProtKB-KW"/>
</dbReference>
<dbReference type="SMART" id="SM00382">
    <property type="entry name" value="AAA"/>
    <property type="match status" value="1"/>
</dbReference>
<dbReference type="AlphaFoldDB" id="A0A174U2D8"/>
<keyword evidence="2" id="KW-0547">Nucleotide-binding</keyword>
<accession>A0A174U2D8</accession>
<dbReference type="EMBL" id="QVME01000001">
    <property type="protein sequence ID" value="RGE70464.1"/>
    <property type="molecule type" value="Genomic_DNA"/>
</dbReference>
<dbReference type="GeneID" id="72465525"/>
<keyword evidence="1" id="KW-0813">Transport</keyword>
<dbReference type="GO" id="GO:0016887">
    <property type="term" value="F:ATP hydrolysis activity"/>
    <property type="evidence" value="ECO:0007669"/>
    <property type="project" value="InterPro"/>
</dbReference>
<dbReference type="InterPro" id="IPR051120">
    <property type="entry name" value="ABC_AA/LPS_Transport"/>
</dbReference>
<dbReference type="PROSITE" id="PS50893">
    <property type="entry name" value="ABC_TRANSPORTER_2"/>
    <property type="match status" value="1"/>
</dbReference>
<evidence type="ECO:0000313" key="8">
    <source>
        <dbReference type="Proteomes" id="UP000095765"/>
    </source>
</evidence>
<dbReference type="Proteomes" id="UP000095765">
    <property type="component" value="Unassembled WGS sequence"/>
</dbReference>
<dbReference type="FunFam" id="3.40.50.300:FF:000421">
    <property type="entry name" value="Branched-chain amino acid ABC transporter ATP-binding protein"/>
    <property type="match status" value="1"/>
</dbReference>
<dbReference type="Pfam" id="PF00005">
    <property type="entry name" value="ABC_tran"/>
    <property type="match status" value="1"/>
</dbReference>
<dbReference type="Gene3D" id="3.40.50.300">
    <property type="entry name" value="P-loop containing nucleotide triphosphate hydrolases"/>
    <property type="match status" value="1"/>
</dbReference>
<keyword evidence="5" id="KW-0378">Hydrolase</keyword>
<evidence type="ECO:0000313" key="7">
    <source>
        <dbReference type="EMBL" id="RGE70464.1"/>
    </source>
</evidence>
<reference evidence="5 8" key="1">
    <citation type="submission" date="2015-09" db="EMBL/GenBank/DDBJ databases">
        <authorList>
            <consortium name="Pathogen Informatics"/>
        </authorList>
    </citation>
    <scope>NUCLEOTIDE SEQUENCE [LARGE SCALE GENOMIC DNA]</scope>
    <source>
        <strain evidence="5 8">2789STDY5834939</strain>
    </source>
</reference>
<dbReference type="InterPro" id="IPR027417">
    <property type="entry name" value="P-loop_NTPase"/>
</dbReference>
<sequence length="257" mass="28187">MLTIENLTMKFGGVTALDNISMHVAPGTIHGIIGPNGSGKTTLFNCVSGIYKPTSGKIIFNGNQDITGMEPHKVTKSGIARTFQMLRIFPSLSVLDNLILAQALFEKSTMLDAMLCTPRCKSELKSMEGRAFEMLKTIGLEKKAYNSAEGISIGQRRMLQLGIGAINNPKLLLLDECAAGLDPLNVDKLISLVHYFKDELHITVLMIEHIMDVVMNVCEQLTVFDYGERIFVGKPAEAQNHPRVIEAYLGTQDEGGM</sequence>
<dbReference type="EMBL" id="CZBE01000029">
    <property type="protein sequence ID" value="CUQ14298.1"/>
    <property type="molecule type" value="Genomic_DNA"/>
</dbReference>
<evidence type="ECO:0000313" key="10">
    <source>
        <dbReference type="Proteomes" id="UP000260828"/>
    </source>
</evidence>